<keyword evidence="2" id="KW-1185">Reference proteome</keyword>
<evidence type="ECO:0000313" key="1">
    <source>
        <dbReference type="EMBL" id="CAG8728457.1"/>
    </source>
</evidence>
<evidence type="ECO:0000313" key="2">
    <source>
        <dbReference type="Proteomes" id="UP000789901"/>
    </source>
</evidence>
<accession>A0ABN7V4D1</accession>
<sequence>YCLSCNNNQLSDKTWNILSIGLQIKSSVEYEKCNAIFEHIYKEKTLFSKAVATTGLVS</sequence>
<feature type="non-terminal residue" evidence="1">
    <location>
        <position position="1"/>
    </location>
</feature>
<comment type="caution">
    <text evidence="1">The sequence shown here is derived from an EMBL/GenBank/DDBJ whole genome shotgun (WGS) entry which is preliminary data.</text>
</comment>
<organism evidence="1 2">
    <name type="scientific">Gigaspora margarita</name>
    <dbReference type="NCBI Taxonomy" id="4874"/>
    <lineage>
        <taxon>Eukaryota</taxon>
        <taxon>Fungi</taxon>
        <taxon>Fungi incertae sedis</taxon>
        <taxon>Mucoromycota</taxon>
        <taxon>Glomeromycotina</taxon>
        <taxon>Glomeromycetes</taxon>
        <taxon>Diversisporales</taxon>
        <taxon>Gigasporaceae</taxon>
        <taxon>Gigaspora</taxon>
    </lineage>
</organism>
<gene>
    <name evidence="1" type="ORF">GMARGA_LOCUS14163</name>
</gene>
<proteinExistence type="predicted"/>
<dbReference type="EMBL" id="CAJVQB010009271">
    <property type="protein sequence ID" value="CAG8728457.1"/>
    <property type="molecule type" value="Genomic_DNA"/>
</dbReference>
<dbReference type="Proteomes" id="UP000789901">
    <property type="component" value="Unassembled WGS sequence"/>
</dbReference>
<name>A0ABN7V4D1_GIGMA</name>
<protein>
    <submittedName>
        <fullName evidence="1">7371_t:CDS:1</fullName>
    </submittedName>
</protein>
<reference evidence="1 2" key="1">
    <citation type="submission" date="2021-06" db="EMBL/GenBank/DDBJ databases">
        <authorList>
            <person name="Kallberg Y."/>
            <person name="Tangrot J."/>
            <person name="Rosling A."/>
        </authorList>
    </citation>
    <scope>NUCLEOTIDE SEQUENCE [LARGE SCALE GENOMIC DNA]</scope>
    <source>
        <strain evidence="1 2">120-4 pot B 10/14</strain>
    </source>
</reference>